<evidence type="ECO:0000256" key="1">
    <source>
        <dbReference type="ARBA" id="ARBA00004141"/>
    </source>
</evidence>
<dbReference type="NCBIfam" id="TIGR00784">
    <property type="entry name" value="citMHS"/>
    <property type="match status" value="1"/>
</dbReference>
<keyword evidence="9" id="KW-1185">Reference proteome</keyword>
<feature type="transmembrane region" description="Helical" evidence="6">
    <location>
        <begin position="411"/>
        <end position="430"/>
    </location>
</feature>
<dbReference type="GO" id="GO:0016020">
    <property type="term" value="C:membrane"/>
    <property type="evidence" value="ECO:0007669"/>
    <property type="project" value="UniProtKB-SubCell"/>
</dbReference>
<evidence type="ECO:0000256" key="3">
    <source>
        <dbReference type="ARBA" id="ARBA00022692"/>
    </source>
</evidence>
<evidence type="ECO:0000256" key="2">
    <source>
        <dbReference type="ARBA" id="ARBA00022448"/>
    </source>
</evidence>
<keyword evidence="4 6" id="KW-1133">Transmembrane helix</keyword>
<organism evidence="8 9">
    <name type="scientific">Novosphingobium kunmingense</name>
    <dbReference type="NCBI Taxonomy" id="1211806"/>
    <lineage>
        <taxon>Bacteria</taxon>
        <taxon>Pseudomonadati</taxon>
        <taxon>Pseudomonadota</taxon>
        <taxon>Alphaproteobacteria</taxon>
        <taxon>Sphingomonadales</taxon>
        <taxon>Sphingomonadaceae</taxon>
        <taxon>Novosphingobium</taxon>
    </lineage>
</organism>
<evidence type="ECO:0000256" key="6">
    <source>
        <dbReference type="SAM" id="Phobius"/>
    </source>
</evidence>
<keyword evidence="3 6" id="KW-0812">Transmembrane</keyword>
<feature type="transmembrane region" description="Helical" evidence="6">
    <location>
        <begin position="310"/>
        <end position="330"/>
    </location>
</feature>
<dbReference type="Pfam" id="PF03600">
    <property type="entry name" value="CitMHS"/>
    <property type="match status" value="1"/>
</dbReference>
<proteinExistence type="predicted"/>
<feature type="transmembrane region" description="Helical" evidence="6">
    <location>
        <begin position="257"/>
        <end position="275"/>
    </location>
</feature>
<dbReference type="InterPro" id="IPR014738">
    <property type="entry name" value="Citrate_transporter"/>
</dbReference>
<feature type="domain" description="Citrate transporter-like" evidence="7">
    <location>
        <begin position="16"/>
        <end position="403"/>
    </location>
</feature>
<accession>A0A2N0HJB6</accession>
<keyword evidence="2" id="KW-0813">Transport</keyword>
<feature type="transmembrane region" description="Helical" evidence="6">
    <location>
        <begin position="56"/>
        <end position="75"/>
    </location>
</feature>
<evidence type="ECO:0000259" key="7">
    <source>
        <dbReference type="Pfam" id="PF03600"/>
    </source>
</evidence>
<comment type="caution">
    <text evidence="8">The sequence shown here is derived from an EMBL/GenBank/DDBJ whole genome shotgun (WGS) entry which is preliminary data.</text>
</comment>
<dbReference type="OrthoDB" id="5329450at2"/>
<feature type="transmembrane region" description="Helical" evidence="6">
    <location>
        <begin position="342"/>
        <end position="361"/>
    </location>
</feature>
<dbReference type="GO" id="GO:0015137">
    <property type="term" value="F:citrate transmembrane transporter activity"/>
    <property type="evidence" value="ECO:0007669"/>
    <property type="project" value="InterPro"/>
</dbReference>
<dbReference type="EMBL" id="PHUF01000003">
    <property type="protein sequence ID" value="PKB19023.1"/>
    <property type="molecule type" value="Genomic_DNA"/>
</dbReference>
<keyword evidence="5 6" id="KW-0472">Membrane</keyword>
<evidence type="ECO:0000256" key="5">
    <source>
        <dbReference type="ARBA" id="ARBA00023136"/>
    </source>
</evidence>
<gene>
    <name evidence="8" type="ORF">B0I00_1250</name>
</gene>
<dbReference type="AlphaFoldDB" id="A0A2N0HJB6"/>
<dbReference type="RefSeq" id="WP_100866546.1">
    <property type="nucleotide sequence ID" value="NZ_PHUF01000003.1"/>
</dbReference>
<evidence type="ECO:0000256" key="4">
    <source>
        <dbReference type="ARBA" id="ARBA00022989"/>
    </source>
</evidence>
<feature type="transmembrane region" description="Helical" evidence="6">
    <location>
        <begin position="133"/>
        <end position="154"/>
    </location>
</feature>
<feature type="transmembrane region" description="Helical" evidence="6">
    <location>
        <begin position="25"/>
        <end position="44"/>
    </location>
</feature>
<reference evidence="8 9" key="1">
    <citation type="submission" date="2017-11" db="EMBL/GenBank/DDBJ databases">
        <title>Genomic Encyclopedia of Type Strains, Phase III (KMG-III): the genomes of soil and plant-associated and newly described type strains.</title>
        <authorList>
            <person name="Whitman W."/>
        </authorList>
    </citation>
    <scope>NUCLEOTIDE SEQUENCE [LARGE SCALE GENOMIC DNA]</scope>
    <source>
        <strain evidence="8 9">CGMCC 1.12274</strain>
    </source>
</reference>
<name>A0A2N0HJB6_9SPHN</name>
<comment type="subcellular location">
    <subcellularLocation>
        <location evidence="1">Membrane</location>
        <topology evidence="1">Multi-pass membrane protein</topology>
    </subcellularLocation>
</comment>
<protein>
    <submittedName>
        <fullName evidence="8">CitMHS family citrate-Mg2+:H+ or citrate-Ca2+:H+ symporter</fullName>
    </submittedName>
</protein>
<dbReference type="InterPro" id="IPR004680">
    <property type="entry name" value="Cit_transptr-like_dom"/>
</dbReference>
<evidence type="ECO:0000313" key="8">
    <source>
        <dbReference type="EMBL" id="PKB19023.1"/>
    </source>
</evidence>
<evidence type="ECO:0000313" key="9">
    <source>
        <dbReference type="Proteomes" id="UP000232587"/>
    </source>
</evidence>
<feature type="transmembrane region" description="Helical" evidence="6">
    <location>
        <begin position="437"/>
        <end position="458"/>
    </location>
</feature>
<dbReference type="Proteomes" id="UP000232587">
    <property type="component" value="Unassembled WGS sequence"/>
</dbReference>
<sequence length="461" mass="48819">MLTIFGFGMVVTFTTLIMTKRMSPFVALIVVPIAFALLAGTAVSDLGAMMLDGVKAIAPTGLMLMFAILYFGIMIDAGLFDPVVRYILSLVEGDPLKVLMGTAILAAFVSLDGDGSTTYMIVCASMLPLYHQLGMNAINLACVTILAGGVMNLTPWGGPLARAATALHVDPSAIFIPMLPAMAVGVAGVIGLSWYLGLVERRRLGFLTLGRPRTGQVFASLGAAATGSIDCRRDDAGDEFAMLPREDHADELRRPRLLWINAVLTAGLMICLILAVLPLPILFMIAFALALVINYPSLEEQRQRMAEHAGKVVAVVSLIFAAGVFTGILGGTGMVEAMSRNLLAIIPQSWGPFLAPIVGIISMPLTFFVSNDAFYFGVLPVVAEAASHYGISDVEMARASLIGQPVHLLSPLVPSTYLLVGLAGVEFGALQKFTIKWAILICLLMMVAALAGSAFPILSEG</sequence>
<feature type="transmembrane region" description="Helical" evidence="6">
    <location>
        <begin position="174"/>
        <end position="196"/>
    </location>
</feature>